<feature type="transmembrane region" description="Helical" evidence="1">
    <location>
        <begin position="90"/>
        <end position="111"/>
    </location>
</feature>
<sequence>MRFRKFRIAWSIAFAILTLAIVAGCLTLQYRGGRSSLWQRGGPGPTDIGVSDGKIWLSWQPRVAYRPQWAGQISRRGFRYNMYSNGSWNISGPTLVIGAALATAPSLVAALPWLQYRFSLRAILIATAMLGALLALAVTP</sequence>
<dbReference type="Proteomes" id="UP000326837">
    <property type="component" value="Chromosome"/>
</dbReference>
<feature type="transmembrane region" description="Helical" evidence="1">
    <location>
        <begin position="118"/>
        <end position="138"/>
    </location>
</feature>
<gene>
    <name evidence="2" type="ORF">PLANPX_2137</name>
</gene>
<protein>
    <submittedName>
        <fullName evidence="2">Uncharacterized protein</fullName>
    </submittedName>
</protein>
<dbReference type="PROSITE" id="PS51257">
    <property type="entry name" value="PROKAR_LIPOPROTEIN"/>
    <property type="match status" value="1"/>
</dbReference>
<dbReference type="EMBL" id="AP021861">
    <property type="protein sequence ID" value="BBO32525.1"/>
    <property type="molecule type" value="Genomic_DNA"/>
</dbReference>
<dbReference type="AlphaFoldDB" id="A0A5K7X813"/>
<evidence type="ECO:0000313" key="3">
    <source>
        <dbReference type="Proteomes" id="UP000326837"/>
    </source>
</evidence>
<keyword evidence="1" id="KW-1133">Transmembrane helix</keyword>
<evidence type="ECO:0000313" key="2">
    <source>
        <dbReference type="EMBL" id="BBO32525.1"/>
    </source>
</evidence>
<keyword evidence="3" id="KW-1185">Reference proteome</keyword>
<name>A0A5K7X813_9BACT</name>
<keyword evidence="1" id="KW-0472">Membrane</keyword>
<reference evidence="3" key="1">
    <citation type="submission" date="2019-10" db="EMBL/GenBank/DDBJ databases">
        <title>Lacipirellula parvula gen. nov., sp. nov., representing a lineage of planctomycetes widespread in freshwater anoxic habitats, and description of the family Lacipirellulaceae.</title>
        <authorList>
            <person name="Dedysh S.N."/>
            <person name="Kulichevskaya I.S."/>
            <person name="Beletsky A.V."/>
            <person name="Rakitin A.L."/>
            <person name="Mardanov A.V."/>
            <person name="Ivanova A.A."/>
            <person name="Saltykova V.X."/>
            <person name="Rijpstra W.I.C."/>
            <person name="Sinninghe Damste J.S."/>
            <person name="Ravin N.V."/>
        </authorList>
    </citation>
    <scope>NUCLEOTIDE SEQUENCE [LARGE SCALE GENOMIC DNA]</scope>
    <source>
        <strain evidence="3">PX69</strain>
    </source>
</reference>
<dbReference type="RefSeq" id="WP_152098473.1">
    <property type="nucleotide sequence ID" value="NZ_AP021861.1"/>
</dbReference>
<evidence type="ECO:0000256" key="1">
    <source>
        <dbReference type="SAM" id="Phobius"/>
    </source>
</evidence>
<keyword evidence="1" id="KW-0812">Transmembrane</keyword>
<proteinExistence type="predicted"/>
<organism evidence="2 3">
    <name type="scientific">Lacipirellula parvula</name>
    <dbReference type="NCBI Taxonomy" id="2650471"/>
    <lineage>
        <taxon>Bacteria</taxon>
        <taxon>Pseudomonadati</taxon>
        <taxon>Planctomycetota</taxon>
        <taxon>Planctomycetia</taxon>
        <taxon>Pirellulales</taxon>
        <taxon>Lacipirellulaceae</taxon>
        <taxon>Lacipirellula</taxon>
    </lineage>
</organism>
<dbReference type="KEGG" id="lpav:PLANPX_2137"/>
<accession>A0A5K7X813</accession>